<comment type="caution">
    <text evidence="1">The sequence shown here is derived from an EMBL/GenBank/DDBJ whole genome shotgun (WGS) entry which is preliminary data.</text>
</comment>
<evidence type="ECO:0000313" key="1">
    <source>
        <dbReference type="EMBL" id="GEZ70595.1"/>
    </source>
</evidence>
<name>A0A699IMX4_TANCI</name>
<gene>
    <name evidence="1" type="ORF">Tci_542568</name>
</gene>
<proteinExistence type="predicted"/>
<sequence length="205" mass="23320">VRQQARVVKYYNCQDPGIPDGQAAQTTIPNIAVFQTEDLDAYDSDCDDVFNAKVVLMANLSNYGSDVILEVSHFKPYHTDFGKRIVPQQELSNEQAFWLQTSHPNTDQSASSPIIIKAPKDSLSRILHKIMYQDVMICVMNSTAPFDDSVDVEMHSIEFYVKCLDLDVELLNKENAYNDLSKSYSQLEKHCISLELTMQLNQDIF</sequence>
<dbReference type="AlphaFoldDB" id="A0A699IMX4"/>
<organism evidence="1">
    <name type="scientific">Tanacetum cinerariifolium</name>
    <name type="common">Dalmatian daisy</name>
    <name type="synonym">Chrysanthemum cinerariifolium</name>
    <dbReference type="NCBI Taxonomy" id="118510"/>
    <lineage>
        <taxon>Eukaryota</taxon>
        <taxon>Viridiplantae</taxon>
        <taxon>Streptophyta</taxon>
        <taxon>Embryophyta</taxon>
        <taxon>Tracheophyta</taxon>
        <taxon>Spermatophyta</taxon>
        <taxon>Magnoliopsida</taxon>
        <taxon>eudicotyledons</taxon>
        <taxon>Gunneridae</taxon>
        <taxon>Pentapetalae</taxon>
        <taxon>asterids</taxon>
        <taxon>campanulids</taxon>
        <taxon>Asterales</taxon>
        <taxon>Asteraceae</taxon>
        <taxon>Asteroideae</taxon>
        <taxon>Anthemideae</taxon>
        <taxon>Anthemidinae</taxon>
        <taxon>Tanacetum</taxon>
    </lineage>
</organism>
<feature type="non-terminal residue" evidence="1">
    <location>
        <position position="1"/>
    </location>
</feature>
<accession>A0A699IMX4</accession>
<protein>
    <submittedName>
        <fullName evidence="1">Uncharacterized protein</fullName>
    </submittedName>
</protein>
<dbReference type="EMBL" id="BKCJ010312637">
    <property type="protein sequence ID" value="GEZ70595.1"/>
    <property type="molecule type" value="Genomic_DNA"/>
</dbReference>
<reference evidence="1" key="1">
    <citation type="journal article" date="2019" name="Sci. Rep.">
        <title>Draft genome of Tanacetum cinerariifolium, the natural source of mosquito coil.</title>
        <authorList>
            <person name="Yamashiro T."/>
            <person name="Shiraishi A."/>
            <person name="Satake H."/>
            <person name="Nakayama K."/>
        </authorList>
    </citation>
    <scope>NUCLEOTIDE SEQUENCE</scope>
</reference>